<dbReference type="RefSeq" id="NP_611313.1">
    <property type="nucleotide sequence ID" value="NM_137469.2"/>
</dbReference>
<dbReference type="AlphaFoldDB" id="A1ZB55"/>
<dbReference type="HOGENOM" id="CLU_125152_0_0_1"/>
<dbReference type="DNASU" id="37094"/>
<reference evidence="2 4" key="9">
    <citation type="journal article" date="2015" name="G3 (Bethesda)">
        <title>Gene Model Annotations for Drosophila melanogaster: Impact of High-Throughput Data.</title>
        <authorList>
            <consortium name="FlyBase Consortium"/>
            <person name="Matthews B.B."/>
            <person name="Dos Santos G."/>
            <person name="Crosby M.A."/>
            <person name="Emmert D.B."/>
            <person name="St Pierre S.E."/>
            <person name="Gramates L.S."/>
            <person name="Zhou P."/>
            <person name="Schroeder A.J."/>
            <person name="Falls K."/>
            <person name="Strelets V."/>
            <person name="Russo S.M."/>
            <person name="Gelbart W.M."/>
            <person name="null"/>
        </authorList>
    </citation>
    <scope>NUCLEOTIDE SEQUENCE [LARGE SCALE GENOMIC DNA]</scope>
    <source>
        <strain evidence="4">Berkeley</strain>
    </source>
</reference>
<reference evidence="2 4" key="10">
    <citation type="journal article" date="2015" name="G3 (Bethesda)">
        <title>Gene Model Annotations for Drosophila melanogaster: The Rule-Benders.</title>
        <authorList>
            <consortium name="FlyBase Consortium"/>
            <person name="Crosby M.A."/>
            <person name="Gramates L.S."/>
            <person name="Dos Santos G."/>
            <person name="Matthews B.B."/>
            <person name="St Pierre S.E."/>
            <person name="Zhou P."/>
            <person name="Schroeder A.J."/>
            <person name="Falls K."/>
            <person name="Emmert D.B."/>
            <person name="Russo S.M."/>
            <person name="Gelbart W.M."/>
            <person name="null"/>
        </authorList>
    </citation>
    <scope>NUCLEOTIDE SEQUENCE [LARGE SCALE GENOMIC DNA]</scope>
    <source>
        <strain evidence="4">Berkeley</strain>
    </source>
</reference>
<dbReference type="VEuPathDB" id="VectorBase:FBgn0034323"/>
<accession>A1ZB55</accession>
<organism evidence="2 4">
    <name type="scientific">Drosophila melanogaster</name>
    <name type="common">Fruit fly</name>
    <dbReference type="NCBI Taxonomy" id="7227"/>
    <lineage>
        <taxon>Eukaryota</taxon>
        <taxon>Metazoa</taxon>
        <taxon>Ecdysozoa</taxon>
        <taxon>Arthropoda</taxon>
        <taxon>Hexapoda</taxon>
        <taxon>Insecta</taxon>
        <taxon>Pterygota</taxon>
        <taxon>Neoptera</taxon>
        <taxon>Endopterygota</taxon>
        <taxon>Diptera</taxon>
        <taxon>Brachycera</taxon>
        <taxon>Muscomorpha</taxon>
        <taxon>Ephydroidea</taxon>
        <taxon>Drosophilidae</taxon>
        <taxon>Drosophila</taxon>
        <taxon>Sophophora</taxon>
    </lineage>
</organism>
<reference evidence="2 4" key="4">
    <citation type="journal article" date="2002" name="Genome Biol.">
        <title>The transposable elements of the Drosophila melanogaster euchromatin: a genomics perspective.</title>
        <authorList>
            <person name="Kaminker J.S."/>
            <person name="Bergman C.M."/>
            <person name="Kronmiller B."/>
            <person name="Carlson J."/>
            <person name="Svirskas R."/>
            <person name="Patel S."/>
            <person name="Frise E."/>
            <person name="Wheeler D.A."/>
            <person name="Lewis S.E."/>
            <person name="Rubin G.M."/>
            <person name="Ashburner M."/>
            <person name="Celniker S.E."/>
        </authorList>
    </citation>
    <scope>NUCLEOTIDE SEQUENCE [LARGE SCALE GENOMIC DNA]</scope>
    <source>
        <strain evidence="4">Berkeley</strain>
    </source>
</reference>
<dbReference type="PhylomeDB" id="A1ZB55"/>
<reference evidence="2 4" key="2">
    <citation type="journal article" date="2002" name="Genome Biol.">
        <title>Finishing a whole-genome shotgun: release 3 of the Drosophila melanogaster euchromatic genome sequence.</title>
        <authorList>
            <person name="Celniker S.E."/>
            <person name="Wheeler D.A."/>
            <person name="Kronmiller B."/>
            <person name="Carlson J.W."/>
            <person name="Halpern A."/>
            <person name="Patel S."/>
            <person name="Adams M."/>
            <person name="Champe M."/>
            <person name="Dugan S.P."/>
            <person name="Frise E."/>
            <person name="Hodgson A."/>
            <person name="George R.A."/>
            <person name="Hoskins R.A."/>
            <person name="Laverty T."/>
            <person name="Muzny D.M."/>
            <person name="Nelson C.R."/>
            <person name="Pacleb J.M."/>
            <person name="Park S."/>
            <person name="Pfeiffer B.D."/>
            <person name="Richards S."/>
            <person name="Sodergren E.J."/>
            <person name="Svirskas R."/>
            <person name="Tabor P.E."/>
            <person name="Wan K."/>
            <person name="Stapleton M."/>
            <person name="Sutton G.G."/>
            <person name="Venter C."/>
            <person name="Weinstock G."/>
            <person name="Scherer S.E."/>
            <person name="Myers E.W."/>
            <person name="Gibbs R.A."/>
            <person name="Rubin G.M."/>
        </authorList>
    </citation>
    <scope>NUCLEOTIDE SEQUENCE [LARGE SCALE GENOMIC DNA]</scope>
    <source>
        <strain evidence="4">Berkeley</strain>
    </source>
</reference>
<reference evidence="2 4" key="8">
    <citation type="journal article" date="2007" name="Science">
        <title>Sequence finishing and mapping of Drosophila melanogaster heterochromatin.</title>
        <authorList>
            <person name="Hoskins R.A."/>
            <person name="Carlson J.W."/>
            <person name="Kennedy C."/>
            <person name="Acevedo D."/>
            <person name="Evans-Holm M."/>
            <person name="Frise E."/>
            <person name="Wan K.H."/>
            <person name="Park S."/>
            <person name="Mendez-Lago M."/>
            <person name="Rossi F."/>
            <person name="Villasante A."/>
            <person name="Dimitri P."/>
            <person name="Karpen G.H."/>
            <person name="Celniker S.E."/>
        </authorList>
    </citation>
    <scope>NUCLEOTIDE SEQUENCE [LARGE SCALE GENOMIC DNA]</scope>
    <source>
        <strain evidence="4">Berkeley</strain>
    </source>
</reference>
<dbReference type="AGR" id="FB:FBgn0034323"/>
<evidence type="ECO:0000313" key="4">
    <source>
        <dbReference type="Proteomes" id="UP000000803"/>
    </source>
</evidence>
<dbReference type="PANTHER" id="PTHR21112:SF0">
    <property type="entry name" value="CHEMOSENSORY PROTEIN A 29A-RELATED"/>
    <property type="match status" value="1"/>
</dbReference>
<evidence type="ECO:0000256" key="1">
    <source>
        <dbReference type="SAM" id="SignalP"/>
    </source>
</evidence>
<gene>
    <name evidence="2" type="primary">Dmel\CG18537</name>
    <name evidence="2 3" type="ORF">CG18537</name>
    <name evidence="2" type="ORF">Dmel_CG18537</name>
</gene>
<dbReference type="PANTHER" id="PTHR21112">
    <property type="entry name" value="CHEMOSENSORY PROTEIN A 29A-RELATED"/>
    <property type="match status" value="1"/>
</dbReference>
<protein>
    <submittedName>
        <fullName evidence="2">Uncharacterized protein</fullName>
    </submittedName>
</protein>
<keyword evidence="1" id="KW-0732">Signal</keyword>
<dbReference type="InterPro" id="IPR010512">
    <property type="entry name" value="DUF1091"/>
</dbReference>
<dbReference type="FlyBase" id="FBgn0034323">
    <property type="gene designation" value="CG18537"/>
</dbReference>
<dbReference type="InParanoid" id="A1ZB55"/>
<proteinExistence type="predicted"/>
<dbReference type="PaxDb" id="7227-FBpp0085938"/>
<dbReference type="Pfam" id="PF06477">
    <property type="entry name" value="DUF1091"/>
    <property type="match status" value="1"/>
</dbReference>
<feature type="chain" id="PRO_5002642008" evidence="1">
    <location>
        <begin position="24"/>
        <end position="188"/>
    </location>
</feature>
<dbReference type="GeneID" id="37094"/>
<reference evidence="2 4" key="5">
    <citation type="journal article" date="2002" name="Genome Biol.">
        <title>Heterochromatic sequences in a Drosophila whole-genome shotgun assembly.</title>
        <authorList>
            <person name="Hoskins R.A."/>
            <person name="Smith C.D."/>
            <person name="Carlson J.W."/>
            <person name="Carvalho A.B."/>
            <person name="Halpern A."/>
            <person name="Kaminker J.S."/>
            <person name="Kennedy C."/>
            <person name="Mungall C.J."/>
            <person name="Sullivan B.A."/>
            <person name="Sutton G.G."/>
            <person name="Yasuhara J.C."/>
            <person name="Wakimoto B.T."/>
            <person name="Myers E.W."/>
            <person name="Celniker S.E."/>
            <person name="Rubin G.M."/>
            <person name="Karpen G.H."/>
        </authorList>
    </citation>
    <scope>NUCLEOTIDE SEQUENCE [LARGE SCALE GENOMIC DNA]</scope>
    <source>
        <strain evidence="4">Berkeley</strain>
    </source>
</reference>
<dbReference type="ExpressionAtlas" id="A1ZB55">
    <property type="expression patterns" value="baseline and differential"/>
</dbReference>
<dbReference type="Bgee" id="FBgn0034323">
    <property type="expression patterns" value="Expressed in gustatory receptor neuron (Drosophila) in imaginal disc-derived wing and 20 other cell types or tissues"/>
</dbReference>
<dbReference type="KEGG" id="dme:Dmel_CG18537"/>
<dbReference type="OrthoDB" id="8043478at2759"/>
<evidence type="ECO:0000313" key="3">
    <source>
        <dbReference type="FlyBase" id="FBgn0034323"/>
    </source>
</evidence>
<dbReference type="UCSC" id="CG18537-RA">
    <property type="organism name" value="d. melanogaster"/>
</dbReference>
<dbReference type="BioGRID-ORCS" id="37094">
    <property type="hits" value="0 hits in 1 CRISPR screen"/>
</dbReference>
<sequence>MDSGYSSVLILLAVWLISRCGAARKWEYEPVLILTTSSDDSLIKLESSIVRLGRGKFGISARVEWNYDTTEETMVEAVVYRSNSGDESDYKLLPWAIPKQTFYDYLNSYYKDVIMKNFAPCSNVPQFKGKFQPPWPKRTYIGDKCVFEAEGFPDIVPPGFYKIIFNCTGPDQPSWSFIGIFKIINKMF</sequence>
<dbReference type="EMBL" id="AE013599">
    <property type="protein sequence ID" value="AAF57718.2"/>
    <property type="molecule type" value="Genomic_DNA"/>
</dbReference>
<dbReference type="STRING" id="7227.FBpp0085938"/>
<reference evidence="2 4" key="3">
    <citation type="journal article" date="2002" name="Genome Biol.">
        <title>Annotation of the Drosophila melanogaster euchromatic genome: a systematic review.</title>
        <authorList>
            <person name="Misra S."/>
            <person name="Crosby M.A."/>
            <person name="Mungall C.J."/>
            <person name="Matthews B.B."/>
            <person name="Campbell K.S."/>
            <person name="Hradecky P."/>
            <person name="Huang Y."/>
            <person name="Kaminker J.S."/>
            <person name="Millburn G.H."/>
            <person name="Prochnik S.E."/>
            <person name="Smith C.D."/>
            <person name="Tupy J.L."/>
            <person name="Whitfied E.J."/>
            <person name="Bayraktaroglu L."/>
            <person name="Berman B.P."/>
            <person name="Bettencourt B.R."/>
            <person name="Celniker S.E."/>
            <person name="de Grey A.D."/>
            <person name="Drysdale R.A."/>
            <person name="Harris N.L."/>
            <person name="Richter J."/>
            <person name="Russo S."/>
            <person name="Schroeder A.J."/>
            <person name="Shu S.Q."/>
            <person name="Stapleton M."/>
            <person name="Yamada C."/>
            <person name="Ashburner M."/>
            <person name="Gelbart W.M."/>
            <person name="Rubin G.M."/>
            <person name="Lewis S.E."/>
        </authorList>
    </citation>
    <scope>GENOME REANNOTATION</scope>
    <source>
        <strain evidence="4">Berkeley</strain>
    </source>
</reference>
<evidence type="ECO:0000313" key="2">
    <source>
        <dbReference type="EMBL" id="AAF57718.2"/>
    </source>
</evidence>
<reference evidence="2 4" key="1">
    <citation type="journal article" date="2000" name="Science">
        <title>The genome sequence of Drosophila melanogaster.</title>
        <authorList>
            <person name="Adams M.D."/>
            <person name="Celniker S.E."/>
            <person name="Holt R.A."/>
            <person name="Evans C.A."/>
            <person name="Gocayne J.D."/>
            <person name="Amanatides P.G."/>
            <person name="Scherer S.E."/>
            <person name="Li P.W."/>
            <person name="Hoskins R.A."/>
            <person name="Galle R.F."/>
            <person name="George R.A."/>
            <person name="Lewis S.E."/>
            <person name="Richards S."/>
            <person name="Ashburner M."/>
            <person name="Henderson S.N."/>
            <person name="Sutton G.G."/>
            <person name="Wortman J.R."/>
            <person name="Yandell M.D."/>
            <person name="Zhang Q."/>
            <person name="Chen L.X."/>
            <person name="Brandon R.C."/>
            <person name="Rogers Y.H."/>
            <person name="Blazej R.G."/>
            <person name="Champe M."/>
            <person name="Pfeiffer B.D."/>
            <person name="Wan K.H."/>
            <person name="Doyle C."/>
            <person name="Baxter E.G."/>
            <person name="Helt G."/>
            <person name="Nelson C.R."/>
            <person name="Gabor G.L."/>
            <person name="Abril J.F."/>
            <person name="Agbayani A."/>
            <person name="An H.J."/>
            <person name="Andrews-Pfannkoch C."/>
            <person name="Baldwin D."/>
            <person name="Ballew R.M."/>
            <person name="Basu A."/>
            <person name="Baxendale J."/>
            <person name="Bayraktaroglu L."/>
            <person name="Beasley E.M."/>
            <person name="Beeson K.Y."/>
            <person name="Benos P.V."/>
            <person name="Berman B.P."/>
            <person name="Bhandari D."/>
            <person name="Bolshakov S."/>
            <person name="Borkova D."/>
            <person name="Botchan M.R."/>
            <person name="Bouck J."/>
            <person name="Brokstein P."/>
            <person name="Brottier P."/>
            <person name="Burtis K.C."/>
            <person name="Busam D.A."/>
            <person name="Butler H."/>
            <person name="Cadieu E."/>
            <person name="Center A."/>
            <person name="Chandra I."/>
            <person name="Cherry J.M."/>
            <person name="Cawley S."/>
            <person name="Dahlke C."/>
            <person name="Davenport L.B."/>
            <person name="Davies P."/>
            <person name="de Pablos B."/>
            <person name="Delcher A."/>
            <person name="Deng Z."/>
            <person name="Mays A.D."/>
            <person name="Dew I."/>
            <person name="Dietz S.M."/>
            <person name="Dodson K."/>
            <person name="Doup L.E."/>
            <person name="Downes M."/>
            <person name="Dugan-Rocha S."/>
            <person name="Dunkov B.C."/>
            <person name="Dunn P."/>
            <person name="Durbin K.J."/>
            <person name="Evangelista C.C."/>
            <person name="Ferraz C."/>
            <person name="Ferriera S."/>
            <person name="Fleischmann W."/>
            <person name="Fosler C."/>
            <person name="Gabrielian A.E."/>
            <person name="Garg N.S."/>
            <person name="Gelbart W.M."/>
            <person name="Glasser K."/>
            <person name="Glodek A."/>
            <person name="Gong F."/>
            <person name="Gorrell J.H."/>
            <person name="Gu Z."/>
            <person name="Guan P."/>
            <person name="Harris M."/>
            <person name="Harris N.L."/>
            <person name="Harvey D."/>
            <person name="Heiman T.J."/>
            <person name="Hernandez J.R."/>
            <person name="Houck J."/>
            <person name="Hostin D."/>
            <person name="Houston K.A."/>
            <person name="Howland T.J."/>
            <person name="Wei M.H."/>
            <person name="Ibegwam C."/>
            <person name="Jalali M."/>
            <person name="Kalush F."/>
            <person name="Karpen G.H."/>
            <person name="Ke Z."/>
            <person name="Kennison J.A."/>
            <person name="Ketchum K.A."/>
            <person name="Kimmel B.E."/>
            <person name="Kodira C.D."/>
            <person name="Kraft C."/>
            <person name="Kravitz S."/>
            <person name="Kulp D."/>
            <person name="Lai Z."/>
            <person name="Lasko P."/>
            <person name="Lei Y."/>
            <person name="Levitsky A.A."/>
            <person name="Li J."/>
            <person name="Li Z."/>
            <person name="Liang Y."/>
            <person name="Lin X."/>
            <person name="Liu X."/>
            <person name="Mattei B."/>
            <person name="McIntosh T.C."/>
            <person name="McLeod M.P."/>
            <person name="McPherson D."/>
            <person name="Merkulov G."/>
            <person name="Milshina N.V."/>
            <person name="Mobarry C."/>
            <person name="Morris J."/>
            <person name="Moshrefi A."/>
            <person name="Mount S.M."/>
            <person name="Moy M."/>
            <person name="Murphy B."/>
            <person name="Murphy L."/>
            <person name="Muzny D.M."/>
            <person name="Nelson D.L."/>
            <person name="Nelson D.R."/>
            <person name="Nelson K.A."/>
            <person name="Nixon K."/>
            <person name="Nusskern D.R."/>
            <person name="Pacleb J.M."/>
            <person name="Palazzolo M."/>
            <person name="Pittman G.S."/>
            <person name="Pan S."/>
            <person name="Pollard J."/>
            <person name="Puri V."/>
            <person name="Reese M.G."/>
            <person name="Reinert K."/>
            <person name="Remington K."/>
            <person name="Saunders R.D."/>
            <person name="Scheeler F."/>
            <person name="Shen H."/>
            <person name="Shue B.C."/>
            <person name="Siden-Kiamos I."/>
            <person name="Simpson M."/>
            <person name="Skupski M.P."/>
            <person name="Smith T."/>
            <person name="Spier E."/>
            <person name="Spradling A.C."/>
            <person name="Stapleton M."/>
            <person name="Strong R."/>
            <person name="Sun E."/>
            <person name="Svirskas R."/>
            <person name="Tector C."/>
            <person name="Turner R."/>
            <person name="Venter E."/>
            <person name="Wang A.H."/>
            <person name="Wang X."/>
            <person name="Wang Z.Y."/>
            <person name="Wassarman D.A."/>
            <person name="Weinstock G.M."/>
            <person name="Weissenbach J."/>
            <person name="Williams S.M."/>
            <person name="WoodageT"/>
            <person name="Worley K.C."/>
            <person name="Wu D."/>
            <person name="Yang S."/>
            <person name="Yao Q.A."/>
            <person name="Ye J."/>
            <person name="Yeh R.F."/>
            <person name="Zaveri J.S."/>
            <person name="Zhan M."/>
            <person name="Zhang G."/>
            <person name="Zhao Q."/>
            <person name="Zheng L."/>
            <person name="Zheng X.H."/>
            <person name="Zhong F.N."/>
            <person name="Zhong W."/>
            <person name="Zhou X."/>
            <person name="Zhu S."/>
            <person name="Zhu X."/>
            <person name="Smith H.O."/>
            <person name="Gibbs R.A."/>
            <person name="Myers E.W."/>
            <person name="Rubin G.M."/>
            <person name="Venter J.C."/>
        </authorList>
    </citation>
    <scope>NUCLEOTIDE SEQUENCE [LARGE SCALE GENOMIC DNA]</scope>
    <source>
        <strain evidence="4">Berkeley</strain>
    </source>
</reference>
<name>A1ZB55_DROME</name>
<reference evidence="2 4" key="6">
    <citation type="journal article" date="2005" name="PLoS Comput. Biol.">
        <title>Combined evidence annotation of transposable elements in genome sequences.</title>
        <authorList>
            <person name="Quesneville H."/>
            <person name="Bergman C.M."/>
            <person name="Andrieu O."/>
            <person name="Autard D."/>
            <person name="Nouaud D."/>
            <person name="Ashburner M."/>
            <person name="Anxolabehere D."/>
        </authorList>
    </citation>
    <scope>NUCLEOTIDE SEQUENCE [LARGE SCALE GENOMIC DNA]</scope>
    <source>
        <strain evidence="4">Berkeley</strain>
    </source>
</reference>
<feature type="signal peptide" evidence="1">
    <location>
        <begin position="1"/>
        <end position="23"/>
    </location>
</feature>
<reference evidence="2 4" key="11">
    <citation type="journal article" date="2015" name="Genome Res.">
        <title>The Release 6 reference sequence of the Drosophila melanogaster genome.</title>
        <authorList>
            <person name="Hoskins R.A."/>
            <person name="Carlson J.W."/>
            <person name="Wan K.H."/>
            <person name="Park S."/>
            <person name="Mendez I."/>
            <person name="Galle S.E."/>
            <person name="Booth B.W."/>
            <person name="Pfeiffer B.D."/>
            <person name="George R.A."/>
            <person name="Svirskas R."/>
            <person name="Krzywinski M."/>
            <person name="Schein J."/>
            <person name="Accardo M.C."/>
            <person name="Damia E."/>
            <person name="Messina G."/>
            <person name="Mendez-Lago M."/>
            <person name="de Pablos B."/>
            <person name="Demakova O.V."/>
            <person name="Andreyeva E.N."/>
            <person name="Boldyreva L.V."/>
            <person name="Marra M."/>
            <person name="Carvalho A.B."/>
            <person name="Dimitri P."/>
            <person name="Villasante A."/>
            <person name="Zhimulev I.F."/>
            <person name="Rubin G.M."/>
            <person name="Karpen G.H."/>
            <person name="Celniker S.E."/>
        </authorList>
    </citation>
    <scope>NUCLEOTIDE SEQUENCE [LARGE SCALE GENOMIC DNA]</scope>
    <source>
        <strain evidence="4">Berkeley</strain>
    </source>
</reference>
<dbReference type="Proteomes" id="UP000000803">
    <property type="component" value="Chromosome 2R"/>
</dbReference>
<keyword evidence="4" id="KW-1185">Reference proteome</keyword>
<reference evidence="2 4" key="7">
    <citation type="journal article" date="2007" name="Science">
        <title>The Release 5.1 annotation of Drosophila melanogaster heterochromatin.</title>
        <authorList>
            <person name="Smith C.D."/>
            <person name="Shu S."/>
            <person name="Mungall C.J."/>
            <person name="Karpen G.H."/>
        </authorList>
    </citation>
    <scope>NUCLEOTIDE SEQUENCE [LARGE SCALE GENOMIC DNA]</scope>
    <source>
        <strain evidence="4">Berkeley</strain>
    </source>
</reference>
<dbReference type="OMA" id="QKPFSEF"/>